<dbReference type="Proteomes" id="UP000777438">
    <property type="component" value="Unassembled WGS sequence"/>
</dbReference>
<feature type="compositionally biased region" description="Acidic residues" evidence="2">
    <location>
        <begin position="1357"/>
        <end position="1368"/>
    </location>
</feature>
<comment type="caution">
    <text evidence="5">The sequence shown here is derived from an EMBL/GenBank/DDBJ whole genome shotgun (WGS) entry which is preliminary data.</text>
</comment>
<feature type="compositionally biased region" description="Basic and acidic residues" evidence="2">
    <location>
        <begin position="273"/>
        <end position="285"/>
    </location>
</feature>
<dbReference type="InterPro" id="IPR027417">
    <property type="entry name" value="P-loop_NTPase"/>
</dbReference>
<evidence type="ECO:0000313" key="6">
    <source>
        <dbReference type="Proteomes" id="UP000777438"/>
    </source>
</evidence>
<dbReference type="InterPro" id="IPR011990">
    <property type="entry name" value="TPR-like_helical_dom_sf"/>
</dbReference>
<keyword evidence="6" id="KW-1185">Reference proteome</keyword>
<proteinExistence type="predicted"/>
<dbReference type="SUPFAM" id="SSF52540">
    <property type="entry name" value="P-loop containing nucleoside triphosphate hydrolases"/>
    <property type="match status" value="1"/>
</dbReference>
<dbReference type="InterPro" id="IPR056884">
    <property type="entry name" value="NPHP3-like_N"/>
</dbReference>
<dbReference type="PANTHER" id="PTHR10039:SF17">
    <property type="entry name" value="FUNGAL STAND N-TERMINAL GOODBYE DOMAIN-CONTAINING PROTEIN-RELATED"/>
    <property type="match status" value="1"/>
</dbReference>
<organism evidence="5 6">
    <name type="scientific">Thelonectria olida</name>
    <dbReference type="NCBI Taxonomy" id="1576542"/>
    <lineage>
        <taxon>Eukaryota</taxon>
        <taxon>Fungi</taxon>
        <taxon>Dikarya</taxon>
        <taxon>Ascomycota</taxon>
        <taxon>Pezizomycotina</taxon>
        <taxon>Sordariomycetes</taxon>
        <taxon>Hypocreomycetidae</taxon>
        <taxon>Hypocreales</taxon>
        <taxon>Nectriaceae</taxon>
        <taxon>Thelonectria</taxon>
    </lineage>
</organism>
<feature type="region of interest" description="Disordered" evidence="2">
    <location>
        <begin position="1315"/>
        <end position="1369"/>
    </location>
</feature>
<dbReference type="Pfam" id="PF24883">
    <property type="entry name" value="NPHP3_N"/>
    <property type="match status" value="1"/>
</dbReference>
<evidence type="ECO:0000313" key="5">
    <source>
        <dbReference type="EMBL" id="KAH6891532.1"/>
    </source>
</evidence>
<feature type="compositionally biased region" description="Acidic residues" evidence="2">
    <location>
        <begin position="1319"/>
        <end position="1340"/>
    </location>
</feature>
<feature type="domain" description="Fungal STAND N-terminal Goodbye" evidence="3">
    <location>
        <begin position="26"/>
        <end position="143"/>
    </location>
</feature>
<feature type="compositionally biased region" description="Polar residues" evidence="2">
    <location>
        <begin position="286"/>
        <end position="295"/>
    </location>
</feature>
<evidence type="ECO:0000256" key="1">
    <source>
        <dbReference type="ARBA" id="ARBA00022737"/>
    </source>
</evidence>
<dbReference type="OrthoDB" id="448455at2759"/>
<name>A0A9P8W6L9_9HYPO</name>
<feature type="region of interest" description="Disordered" evidence="2">
    <location>
        <begin position="273"/>
        <end position="306"/>
    </location>
</feature>
<dbReference type="Gene3D" id="1.25.40.10">
    <property type="entry name" value="Tetratricopeptide repeat domain"/>
    <property type="match status" value="1"/>
</dbReference>
<dbReference type="SUPFAM" id="SSF48452">
    <property type="entry name" value="TPR-like"/>
    <property type="match status" value="1"/>
</dbReference>
<evidence type="ECO:0000259" key="3">
    <source>
        <dbReference type="Pfam" id="PF17109"/>
    </source>
</evidence>
<dbReference type="Gene3D" id="3.40.50.300">
    <property type="entry name" value="P-loop containing nucleotide triphosphate hydrolases"/>
    <property type="match status" value="1"/>
</dbReference>
<accession>A0A9P8W6L9</accession>
<gene>
    <name evidence="5" type="ORF">B0T10DRAFT_605777</name>
</gene>
<feature type="domain" description="Nephrocystin 3-like N-terminal" evidence="4">
    <location>
        <begin position="325"/>
        <end position="493"/>
    </location>
</feature>
<feature type="compositionally biased region" description="Low complexity" evidence="2">
    <location>
        <begin position="1341"/>
        <end position="1350"/>
    </location>
</feature>
<evidence type="ECO:0008006" key="7">
    <source>
        <dbReference type="Google" id="ProtNLM"/>
    </source>
</evidence>
<dbReference type="Pfam" id="PF17109">
    <property type="entry name" value="Goodbye"/>
    <property type="match status" value="1"/>
</dbReference>
<dbReference type="EMBL" id="JAGPYM010000008">
    <property type="protein sequence ID" value="KAH6891532.1"/>
    <property type="molecule type" value="Genomic_DNA"/>
</dbReference>
<evidence type="ECO:0000259" key="4">
    <source>
        <dbReference type="Pfam" id="PF24883"/>
    </source>
</evidence>
<protein>
    <recommendedName>
        <fullName evidence="7">Fungal STAND N-terminal Goodbye domain-containing protein</fullName>
    </recommendedName>
</protein>
<evidence type="ECO:0000256" key="2">
    <source>
        <dbReference type="SAM" id="MobiDB-lite"/>
    </source>
</evidence>
<keyword evidence="1" id="KW-0677">Repeat</keyword>
<sequence length="1483" mass="168856">MTYRPEISPGLREELEGDTRDIAKLWKDALKSYKGVVGFDLEKKFDDVQSMIDQGTKEMNNFHKFRHNEQKVDKLRSLFAANIDYLDKGAQQLLAAATPSFPPAAAIGTAVTYMLSACRQVSADYDVVIVFFEDMNSFLQRITILETRLPKYKAYQNCLMDVFTSFLSMCSFAHKYIELGRFKKWISNLLVGEDSELSDARKQMDLKLARLQNATEFAILSNTEELQKMSRELHVNQESHNAMLQAQMEVMGAIRDTTENIRSDMAKLLKAFDEQKKDQSKDQRTKLSANEQSKPPSAKRIRNSLPDFEGEDHEYHILKETMIQETCTWVFSEPEWNEWWAHGKNRVLAITGEPGFGKSHIGATIYDRLLEEAHQDTANRTCAAHFYFREQNEYLSSFLYGMATIINQVVEQSSPICELINKEYIKDEVVVNVWDWKELVQKLLAPAFRKESSNRLFVMFDGVDELSSLTELNEFLNIIKDEGLRISVVLTGRTKILAGIAETMETLSITVNKERQLQDLKALVWIRLTTLDSLRNFSRYVKQRIADAVEERSPNMLYAQYLLIRLNALKREGAVLKRLDKPLPVNLHEMYELSLSDCNRRTGPDRQQMVTKLLHWTAFSYRPLVLDEVISLLRYWANDSNFDIEEIPEPFSRFIRVGDPGSDAEARARINNSQGYWTTSVDSLKKSQDSMNPEVVYNDGSLPVKFLERSVRAFFREGVKTSTGRWSSSEAHRQMFLDCAKLARPALAGEIEVDERLRGYAAMYVFHHWCMINHEQHSMEEKAEVMEAFATILSNKYNYATMAERHGVDYKLMFTDYVFKQVATWAALLDTEVRQSLSLLVIEGCAGLAENPRKCALQIARGHLKNLYGAADLKTALAAFKNFHLIMELSHFGSLLAAQAAKNFKSTLGKFDEKEFAIAQAVLGLENVFGDIEMDATAYRAVATLLLNFKQKDPAQKTCQKAIKLSETPLDKVKSMELMARIDLKRGKAKKANEFATKCIELLQDETVPTPLRRAVYVTKARSEDELHDYVACTKSYQQARAVDPTNLTAGNVLGEEIDVFTEDYELGQYMDTLKNWSPLERLTWMAWKYEDLGDVRHSDLRNATVKTAEKEFVIQMYEDSIRYLDNVGGGAPLRCDLALVHLEVCENLEQARKVLDEVLDSSSTGWPYAVTEEYPESTLQRAIDIQTDILYTLFRQSTDQAIKAELLEAVEGLLTRPLALDVPPQSDTYLLQRRLVLARMYLKMGPAAKFQSTLQSVIDACLEALNDSVGWNDCYNLVFLAVALSILSEVVSDGAKLSRMARILASAQFSRLDPTAREDDDAKTESESGSDEGEDDWENSDLSGSESGSEGSGSGFEDEGEPPENEGDLYGVELICDGTCDPNVWFNWWGGRVAYQCLICHTGYLCEECYKNRQADNRGDPLKGRQYCGRNHKYIKLPIEGWQGIKDGKLVLEGEDPVQFKEILRQIREELCKESWGDFWRG</sequence>
<dbReference type="PANTHER" id="PTHR10039">
    <property type="entry name" value="AMELOGENIN"/>
    <property type="match status" value="1"/>
</dbReference>
<dbReference type="InterPro" id="IPR031350">
    <property type="entry name" value="Goodbye_dom"/>
</dbReference>
<reference evidence="5 6" key="1">
    <citation type="journal article" date="2021" name="Nat. Commun.">
        <title>Genetic determinants of endophytism in the Arabidopsis root mycobiome.</title>
        <authorList>
            <person name="Mesny F."/>
            <person name="Miyauchi S."/>
            <person name="Thiergart T."/>
            <person name="Pickel B."/>
            <person name="Atanasova L."/>
            <person name="Karlsson M."/>
            <person name="Huettel B."/>
            <person name="Barry K.W."/>
            <person name="Haridas S."/>
            <person name="Chen C."/>
            <person name="Bauer D."/>
            <person name="Andreopoulos W."/>
            <person name="Pangilinan J."/>
            <person name="LaButti K."/>
            <person name="Riley R."/>
            <person name="Lipzen A."/>
            <person name="Clum A."/>
            <person name="Drula E."/>
            <person name="Henrissat B."/>
            <person name="Kohler A."/>
            <person name="Grigoriev I.V."/>
            <person name="Martin F.M."/>
            <person name="Hacquard S."/>
        </authorList>
    </citation>
    <scope>NUCLEOTIDE SEQUENCE [LARGE SCALE GENOMIC DNA]</scope>
    <source>
        <strain evidence="5 6">MPI-CAGE-CH-0241</strain>
    </source>
</reference>